<reference evidence="2 3" key="1">
    <citation type="journal article" date="2018" name="Nat. Ecol. Evol.">
        <title>Pezizomycetes genomes reveal the molecular basis of ectomycorrhizal truffle lifestyle.</title>
        <authorList>
            <person name="Murat C."/>
            <person name="Payen T."/>
            <person name="Noel B."/>
            <person name="Kuo A."/>
            <person name="Morin E."/>
            <person name="Chen J."/>
            <person name="Kohler A."/>
            <person name="Krizsan K."/>
            <person name="Balestrini R."/>
            <person name="Da Silva C."/>
            <person name="Montanini B."/>
            <person name="Hainaut M."/>
            <person name="Levati E."/>
            <person name="Barry K.W."/>
            <person name="Belfiori B."/>
            <person name="Cichocki N."/>
            <person name="Clum A."/>
            <person name="Dockter R.B."/>
            <person name="Fauchery L."/>
            <person name="Guy J."/>
            <person name="Iotti M."/>
            <person name="Le Tacon F."/>
            <person name="Lindquist E.A."/>
            <person name="Lipzen A."/>
            <person name="Malagnac F."/>
            <person name="Mello A."/>
            <person name="Molinier V."/>
            <person name="Miyauchi S."/>
            <person name="Poulain J."/>
            <person name="Riccioni C."/>
            <person name="Rubini A."/>
            <person name="Sitrit Y."/>
            <person name="Splivallo R."/>
            <person name="Traeger S."/>
            <person name="Wang M."/>
            <person name="Zifcakova L."/>
            <person name="Wipf D."/>
            <person name="Zambonelli A."/>
            <person name="Paolocci F."/>
            <person name="Nowrousian M."/>
            <person name="Ottonello S."/>
            <person name="Baldrian P."/>
            <person name="Spatafora J.W."/>
            <person name="Henrissat B."/>
            <person name="Nagy L.G."/>
            <person name="Aury J.M."/>
            <person name="Wincker P."/>
            <person name="Grigoriev I.V."/>
            <person name="Bonfante P."/>
            <person name="Martin F.M."/>
        </authorList>
    </citation>
    <scope>NUCLEOTIDE SEQUENCE [LARGE SCALE GENOMIC DNA]</scope>
    <source>
        <strain evidence="2 3">RN42</strain>
    </source>
</reference>
<organism evidence="2 3">
    <name type="scientific">Ascobolus immersus RN42</name>
    <dbReference type="NCBI Taxonomy" id="1160509"/>
    <lineage>
        <taxon>Eukaryota</taxon>
        <taxon>Fungi</taxon>
        <taxon>Dikarya</taxon>
        <taxon>Ascomycota</taxon>
        <taxon>Pezizomycotina</taxon>
        <taxon>Pezizomycetes</taxon>
        <taxon>Pezizales</taxon>
        <taxon>Ascobolaceae</taxon>
        <taxon>Ascobolus</taxon>
    </lineage>
</organism>
<evidence type="ECO:0000256" key="1">
    <source>
        <dbReference type="SAM" id="SignalP"/>
    </source>
</evidence>
<keyword evidence="3" id="KW-1185">Reference proteome</keyword>
<feature type="signal peptide" evidence="1">
    <location>
        <begin position="1"/>
        <end position="25"/>
    </location>
</feature>
<keyword evidence="1" id="KW-0732">Signal</keyword>
<dbReference type="AlphaFoldDB" id="A0A3N4I573"/>
<protein>
    <submittedName>
        <fullName evidence="2">Uncharacterized protein</fullName>
    </submittedName>
</protein>
<accession>A0A3N4I573</accession>
<sequence>MQTRFWRSLHAYLATLLLFATLTKPSPVNNPPTESKPEGSEIPLEIFSEVEYDTPTLPIAPVPVYGESDAEQHIRYPNISVSQIQSTPGSGSKEDIRLIPTYAFPMVSACLKRKRSQGAGANLPILITDTFYHDYITAVPKAIAKLYHIWLLGAQSNPKVDINQMQFAIRPHPDPSTGFQEMFFFCNLDRDEPRAPNIEQYLSADGIGGGDPGGLERMCGSRQAGYFHEHWPIYAIEPLQALSTLILFVNHFFATASPTASSLHSTHEVTISSIGRSRTKNVLHIKQATTGAQPPAEPHLERLNSTNTIIITTTADPKHLERRAQEALTICITPPNLDLTNPLISDVVYHHYLEWDESTAEKRQRERPFDEIIMADPGPDDEHAPERGRTAFYFCNLDKSEPRVPLIREYMEVDGILERQCGSRRPGVGFVGRLGKDGRVEFLKAYARAWDPQTYNRAL</sequence>
<gene>
    <name evidence="2" type="ORF">BJ508DRAFT_307942</name>
</gene>
<proteinExistence type="predicted"/>
<dbReference type="EMBL" id="ML119694">
    <property type="protein sequence ID" value="RPA79828.1"/>
    <property type="molecule type" value="Genomic_DNA"/>
</dbReference>
<evidence type="ECO:0000313" key="2">
    <source>
        <dbReference type="EMBL" id="RPA79828.1"/>
    </source>
</evidence>
<evidence type="ECO:0000313" key="3">
    <source>
        <dbReference type="Proteomes" id="UP000275078"/>
    </source>
</evidence>
<feature type="chain" id="PRO_5018117526" evidence="1">
    <location>
        <begin position="26"/>
        <end position="459"/>
    </location>
</feature>
<name>A0A3N4I573_ASCIM</name>
<dbReference type="Proteomes" id="UP000275078">
    <property type="component" value="Unassembled WGS sequence"/>
</dbReference>